<dbReference type="PANTHER" id="PTHR30061:SF50">
    <property type="entry name" value="MALTOSE_MALTODEXTRIN-BINDING PERIPLASMIC PROTEIN"/>
    <property type="match status" value="1"/>
</dbReference>
<dbReference type="GO" id="GO:0055052">
    <property type="term" value="C:ATP-binding cassette (ABC) transporter complex, substrate-binding subunit-containing"/>
    <property type="evidence" value="ECO:0007669"/>
    <property type="project" value="TreeGrafter"/>
</dbReference>
<evidence type="ECO:0000256" key="2">
    <source>
        <dbReference type="ARBA" id="ARBA00022448"/>
    </source>
</evidence>
<dbReference type="GO" id="GO:0015768">
    <property type="term" value="P:maltose transport"/>
    <property type="evidence" value="ECO:0007669"/>
    <property type="project" value="TreeGrafter"/>
</dbReference>
<organism evidence="4 5">
    <name type="scientific">Clostridium cellulovorans (strain ATCC 35296 / DSM 3052 / OCM 3 / 743B)</name>
    <dbReference type="NCBI Taxonomy" id="573061"/>
    <lineage>
        <taxon>Bacteria</taxon>
        <taxon>Bacillati</taxon>
        <taxon>Bacillota</taxon>
        <taxon>Clostridia</taxon>
        <taxon>Eubacteriales</taxon>
        <taxon>Clostridiaceae</taxon>
        <taxon>Clostridium</taxon>
    </lineage>
</organism>
<gene>
    <name evidence="4" type="ordered locus">Clocel_3173</name>
</gene>
<dbReference type="SUPFAM" id="SSF53850">
    <property type="entry name" value="Periplasmic binding protein-like II"/>
    <property type="match status" value="1"/>
</dbReference>
<dbReference type="eggNOG" id="COG1653">
    <property type="taxonomic scope" value="Bacteria"/>
</dbReference>
<dbReference type="AlphaFoldDB" id="D9SUA4"/>
<proteinExistence type="inferred from homology"/>
<sequence>MKIEIRKILLVFIAIFLITNTACSKPKETKEKVVKGNLVICADGDNDYINFTVQEFKNKYPTVNVTVENTSDYNIENKDIMIIKDEVAKEFIDNNDESLYTLNDEEVVDIDNIKGDKLNNLNIDGKQYGVPWYTTPVAIVYNKNYINTLNVNIDSINTYGDYLALGDKLPTLGDVKLLSLSRNNLNSLLKIFLVQGNINIEKQVKGEKTLILGDLIRGIFNKKLNRDLSSEDEAIKSFAQGKEISLIVTPMMINKIEKNYPEAFNNIVFQKLPALYNGSNRNVVLGGSDVFINKNSQNIDAAIAFMNFISSDYSNMKKLYDNFKVIPAHYYIYHSKDFSVGVDGAENKIYELCTNMAIRGFNYDFYEEYRSREELFSKAITISLDSQEELKYIIEKLEIQMWTNQK</sequence>
<dbReference type="HOGENOM" id="CLU_677393_0_0_9"/>
<dbReference type="Gene3D" id="3.40.190.10">
    <property type="entry name" value="Periplasmic binding protein-like II"/>
    <property type="match status" value="1"/>
</dbReference>
<reference evidence="4 5" key="1">
    <citation type="submission" date="2010-08" db="EMBL/GenBank/DDBJ databases">
        <title>Complete sequence of Clostridium cellulovorans 743B.</title>
        <authorList>
            <consortium name="US DOE Joint Genome Institute"/>
            <person name="Lucas S."/>
            <person name="Copeland A."/>
            <person name="Lapidus A."/>
            <person name="Cheng J.-F."/>
            <person name="Bruce D."/>
            <person name="Goodwin L."/>
            <person name="Pitluck S."/>
            <person name="Chertkov O."/>
            <person name="Detter J.C."/>
            <person name="Han C."/>
            <person name="Tapia R."/>
            <person name="Land M."/>
            <person name="Hauser L."/>
            <person name="Chang Y.-J."/>
            <person name="Jeffries C."/>
            <person name="Kyrpides N."/>
            <person name="Ivanova N."/>
            <person name="Mikhailova N."/>
            <person name="Hemme C.L."/>
            <person name="Woyke T."/>
        </authorList>
    </citation>
    <scope>NUCLEOTIDE SEQUENCE [LARGE SCALE GENOMIC DNA]</scope>
    <source>
        <strain evidence="5">ATCC 35296 / DSM 3052 / OCM 3 / 743B</strain>
    </source>
</reference>
<accession>D9SUA4</accession>
<evidence type="ECO:0000313" key="4">
    <source>
        <dbReference type="EMBL" id="ADL52859.1"/>
    </source>
</evidence>
<evidence type="ECO:0000256" key="3">
    <source>
        <dbReference type="ARBA" id="ARBA00022729"/>
    </source>
</evidence>
<dbReference type="OrthoDB" id="9768630at2"/>
<dbReference type="Proteomes" id="UP000002730">
    <property type="component" value="Chromosome"/>
</dbReference>
<name>D9SUA4_CLOC7</name>
<dbReference type="STRING" id="573061.Clocel_3173"/>
<dbReference type="GO" id="GO:0042956">
    <property type="term" value="P:maltodextrin transmembrane transport"/>
    <property type="evidence" value="ECO:0007669"/>
    <property type="project" value="TreeGrafter"/>
</dbReference>
<dbReference type="PANTHER" id="PTHR30061">
    <property type="entry name" value="MALTOSE-BINDING PERIPLASMIC PROTEIN"/>
    <property type="match status" value="1"/>
</dbReference>
<dbReference type="GO" id="GO:1901982">
    <property type="term" value="F:maltose binding"/>
    <property type="evidence" value="ECO:0007669"/>
    <property type="project" value="TreeGrafter"/>
</dbReference>
<dbReference type="Pfam" id="PF13416">
    <property type="entry name" value="SBP_bac_8"/>
    <property type="match status" value="1"/>
</dbReference>
<protein>
    <submittedName>
        <fullName evidence="4">Extracellular solute-binding protein family 1</fullName>
    </submittedName>
</protein>
<keyword evidence="5" id="KW-1185">Reference proteome</keyword>
<dbReference type="EMBL" id="CP002160">
    <property type="protein sequence ID" value="ADL52859.1"/>
    <property type="molecule type" value="Genomic_DNA"/>
</dbReference>
<comment type="similarity">
    <text evidence="1">Belongs to the bacterial solute-binding protein 1 family.</text>
</comment>
<dbReference type="InterPro" id="IPR006059">
    <property type="entry name" value="SBP"/>
</dbReference>
<dbReference type="RefSeq" id="WP_010073243.1">
    <property type="nucleotide sequence ID" value="NC_014393.1"/>
</dbReference>
<evidence type="ECO:0000313" key="5">
    <source>
        <dbReference type="Proteomes" id="UP000002730"/>
    </source>
</evidence>
<keyword evidence="2" id="KW-0813">Transport</keyword>
<dbReference type="KEGG" id="ccb:Clocel_3173"/>
<keyword evidence="3" id="KW-0732">Signal</keyword>
<evidence type="ECO:0000256" key="1">
    <source>
        <dbReference type="ARBA" id="ARBA00008520"/>
    </source>
</evidence>